<keyword evidence="1" id="KW-0812">Transmembrane</keyword>
<proteinExistence type="predicted"/>
<evidence type="ECO:0000313" key="2">
    <source>
        <dbReference type="EMBL" id="KAG8068330.1"/>
    </source>
</evidence>
<reference evidence="2" key="1">
    <citation type="journal article" date="2021" name="bioRxiv">
        <title>Whole Genome Assembly and Annotation of Northern Wild Rice, Zizania palustris L., Supports a Whole Genome Duplication in the Zizania Genus.</title>
        <authorList>
            <person name="Haas M."/>
            <person name="Kono T."/>
            <person name="Macchietto M."/>
            <person name="Millas R."/>
            <person name="McGilp L."/>
            <person name="Shao M."/>
            <person name="Duquette J."/>
            <person name="Hirsch C.N."/>
            <person name="Kimball J."/>
        </authorList>
    </citation>
    <scope>NUCLEOTIDE SEQUENCE</scope>
    <source>
        <tissue evidence="2">Fresh leaf tissue</tissue>
    </source>
</reference>
<dbReference type="PANTHER" id="PTHR31045:SF30">
    <property type="entry name" value="PLAC8 FAMILY PROTEIN"/>
    <property type="match status" value="1"/>
</dbReference>
<accession>A0A8J5S3U4</accession>
<dbReference type="PANTHER" id="PTHR31045">
    <property type="entry name" value="PLAC8 FAMILY PROTEIN-RELATED"/>
    <property type="match status" value="1"/>
</dbReference>
<protein>
    <submittedName>
        <fullName evidence="2">Uncharacterized protein</fullName>
    </submittedName>
</protein>
<evidence type="ECO:0000256" key="1">
    <source>
        <dbReference type="SAM" id="Phobius"/>
    </source>
</evidence>
<feature type="transmembrane region" description="Helical" evidence="1">
    <location>
        <begin position="88"/>
        <end position="110"/>
    </location>
</feature>
<keyword evidence="3" id="KW-1185">Reference proteome</keyword>
<dbReference type="Proteomes" id="UP000729402">
    <property type="component" value="Unassembled WGS sequence"/>
</dbReference>
<keyword evidence="1" id="KW-1133">Transmembrane helix</keyword>
<dbReference type="EMBL" id="JAAALK010000284">
    <property type="protein sequence ID" value="KAG8068330.1"/>
    <property type="molecule type" value="Genomic_DNA"/>
</dbReference>
<dbReference type="OrthoDB" id="6407410at2759"/>
<reference evidence="2" key="2">
    <citation type="submission" date="2021-02" db="EMBL/GenBank/DDBJ databases">
        <authorList>
            <person name="Kimball J.A."/>
            <person name="Haas M.W."/>
            <person name="Macchietto M."/>
            <person name="Kono T."/>
            <person name="Duquette J."/>
            <person name="Shao M."/>
        </authorList>
    </citation>
    <scope>NUCLEOTIDE SEQUENCE</scope>
    <source>
        <tissue evidence="2">Fresh leaf tissue</tissue>
    </source>
</reference>
<dbReference type="GO" id="GO:0051762">
    <property type="term" value="P:sesquiterpene biosynthetic process"/>
    <property type="evidence" value="ECO:0007669"/>
    <property type="project" value="TreeGrafter"/>
</dbReference>
<name>A0A8J5S3U4_ZIZPA</name>
<sequence>MVTNGNENLKADLQQVESRTLDDDLGATGANTLSTQCVSRQGKHWTKLALEGDEFSRSIHSDSHDNHEPFQFIRKINWGYRRSERPPIGVGLTISVAIGAVAVAGLYNIISPLGKDYDTELTEVDQEAQTRPATSRASLEKRFSFIQSDERRFVESRPEWIGGLMDFWDNISLAYLSISAVAVFLGGICRGLDLMRKRFNLPASNFCFRNAEATDCFKWLCCCSCSLAQEVRTADYYDIAEDSLGAEHSFDSFSAVSPFPSSDLIL</sequence>
<feature type="transmembrane region" description="Helical" evidence="1">
    <location>
        <begin position="173"/>
        <end position="192"/>
    </location>
</feature>
<evidence type="ECO:0000313" key="3">
    <source>
        <dbReference type="Proteomes" id="UP000729402"/>
    </source>
</evidence>
<dbReference type="AlphaFoldDB" id="A0A8J5S3U4"/>
<organism evidence="2 3">
    <name type="scientific">Zizania palustris</name>
    <name type="common">Northern wild rice</name>
    <dbReference type="NCBI Taxonomy" id="103762"/>
    <lineage>
        <taxon>Eukaryota</taxon>
        <taxon>Viridiplantae</taxon>
        <taxon>Streptophyta</taxon>
        <taxon>Embryophyta</taxon>
        <taxon>Tracheophyta</taxon>
        <taxon>Spermatophyta</taxon>
        <taxon>Magnoliopsida</taxon>
        <taxon>Liliopsida</taxon>
        <taxon>Poales</taxon>
        <taxon>Poaceae</taxon>
        <taxon>BOP clade</taxon>
        <taxon>Oryzoideae</taxon>
        <taxon>Oryzeae</taxon>
        <taxon>Zizaniinae</taxon>
        <taxon>Zizania</taxon>
    </lineage>
</organism>
<dbReference type="GO" id="GO:0009975">
    <property type="term" value="F:cyclase activity"/>
    <property type="evidence" value="ECO:0007669"/>
    <property type="project" value="TreeGrafter"/>
</dbReference>
<keyword evidence="1" id="KW-0472">Membrane</keyword>
<gene>
    <name evidence="2" type="ORF">GUJ93_ZPchr0005g15401</name>
</gene>
<comment type="caution">
    <text evidence="2">The sequence shown here is derived from an EMBL/GenBank/DDBJ whole genome shotgun (WGS) entry which is preliminary data.</text>
</comment>